<dbReference type="SUPFAM" id="SSF55144">
    <property type="entry name" value="LigT-like"/>
    <property type="match status" value="1"/>
</dbReference>
<evidence type="ECO:0000313" key="2">
    <source>
        <dbReference type="Proteomes" id="UP000032809"/>
    </source>
</evidence>
<proteinExistence type="predicted"/>
<protein>
    <recommendedName>
        <fullName evidence="3">2'-5' RNA ligase</fullName>
    </recommendedName>
</protein>
<sequence length="113" mass="13077">MGLFTGDKITLYLPIKPTKELLEFHLFLWNLVNVNNTKLNKYYSTTNWIPHITLAVEDINKENVGTVVSYLSKKKLKLQIKLESVSVVRRDIGKEIEIENTYGIPRKSKKKSV</sequence>
<dbReference type="EMBL" id="LN824141">
    <property type="protein sequence ID" value="CEP79128.1"/>
    <property type="molecule type" value="Genomic_DNA"/>
</dbReference>
<dbReference type="Gene3D" id="3.90.1140.10">
    <property type="entry name" value="Cyclic phosphodiesterase"/>
    <property type="match status" value="1"/>
</dbReference>
<accession>A0A0C7P0Q6</accession>
<gene>
    <name evidence="1" type="ORF">DTL3_1846</name>
</gene>
<evidence type="ECO:0008006" key="3">
    <source>
        <dbReference type="Google" id="ProtNLM"/>
    </source>
</evidence>
<evidence type="ECO:0000313" key="1">
    <source>
        <dbReference type="EMBL" id="CEP79128.1"/>
    </source>
</evidence>
<reference evidence="2" key="1">
    <citation type="submission" date="2014-11" db="EMBL/GenBank/DDBJ databases">
        <authorList>
            <person name="Wibberg D."/>
        </authorList>
    </citation>
    <scope>NUCLEOTIDE SEQUENCE [LARGE SCALE GENOMIC DNA]</scope>
    <source>
        <strain evidence="2">L3</strain>
    </source>
</reference>
<keyword evidence="2" id="KW-1185">Reference proteome</keyword>
<name>A0A0C7P0Q6_DEFTU</name>
<dbReference type="InterPro" id="IPR009097">
    <property type="entry name" value="Cyclic_Pdiesterase"/>
</dbReference>
<dbReference type="HOGENOM" id="CLU_2129342_0_0_0"/>
<dbReference type="KEGG" id="dtn:DTL3_1846"/>
<dbReference type="Proteomes" id="UP000032809">
    <property type="component" value="Chromosome I"/>
</dbReference>
<organism evidence="1 2">
    <name type="scientific">Defluviitoga tunisiensis</name>
    <dbReference type="NCBI Taxonomy" id="1006576"/>
    <lineage>
        <taxon>Bacteria</taxon>
        <taxon>Thermotogati</taxon>
        <taxon>Thermotogota</taxon>
        <taxon>Thermotogae</taxon>
        <taxon>Petrotogales</taxon>
        <taxon>Petrotogaceae</taxon>
        <taxon>Defluviitoga</taxon>
    </lineage>
</organism>
<dbReference type="AlphaFoldDB" id="A0A0C7P0Q6"/>